<dbReference type="AlphaFoldDB" id="A0AAP7ZQM9"/>
<comment type="catalytic activity">
    <reaction evidence="1">
        <text>ATP + protein L-histidine = ADP + protein N-phospho-L-histidine.</text>
        <dbReference type="EC" id="2.7.13.3"/>
    </reaction>
</comment>
<keyword evidence="6" id="KW-0067">ATP-binding</keyword>
<dbReference type="PROSITE" id="PS50109">
    <property type="entry name" value="HIS_KIN"/>
    <property type="match status" value="1"/>
</dbReference>
<dbReference type="Pfam" id="PF00072">
    <property type="entry name" value="Response_reg"/>
    <property type="match status" value="1"/>
</dbReference>
<evidence type="ECO:0000259" key="10">
    <source>
        <dbReference type="PROSITE" id="PS50110"/>
    </source>
</evidence>
<dbReference type="CDD" id="cd18161">
    <property type="entry name" value="REC_hyHK_blue-like"/>
    <property type="match status" value="1"/>
</dbReference>
<feature type="domain" description="Response regulatory" evidence="10">
    <location>
        <begin position="249"/>
        <end position="365"/>
    </location>
</feature>
<evidence type="ECO:0000256" key="6">
    <source>
        <dbReference type="ARBA" id="ARBA00022840"/>
    </source>
</evidence>
<dbReference type="InterPro" id="IPR003594">
    <property type="entry name" value="HATPase_dom"/>
</dbReference>
<accession>A0AAP7ZQM9</accession>
<evidence type="ECO:0000256" key="7">
    <source>
        <dbReference type="ARBA" id="ARBA00023012"/>
    </source>
</evidence>
<keyword evidence="8" id="KW-0597">Phosphoprotein</keyword>
<feature type="domain" description="Response regulatory" evidence="10">
    <location>
        <begin position="400"/>
        <end position="457"/>
    </location>
</feature>
<keyword evidence="4" id="KW-0547">Nucleotide-binding</keyword>
<name>A0AAP7ZQM9_RALSL</name>
<dbReference type="GO" id="GO:0005524">
    <property type="term" value="F:ATP binding"/>
    <property type="evidence" value="ECO:0007669"/>
    <property type="project" value="UniProtKB-KW"/>
</dbReference>
<dbReference type="GO" id="GO:0000160">
    <property type="term" value="P:phosphorelay signal transduction system"/>
    <property type="evidence" value="ECO:0007669"/>
    <property type="project" value="UniProtKB-KW"/>
</dbReference>
<evidence type="ECO:0000256" key="1">
    <source>
        <dbReference type="ARBA" id="ARBA00000085"/>
    </source>
</evidence>
<dbReference type="InterPro" id="IPR011006">
    <property type="entry name" value="CheY-like_superfamily"/>
</dbReference>
<dbReference type="PANTHER" id="PTHR43065">
    <property type="entry name" value="SENSOR HISTIDINE KINASE"/>
    <property type="match status" value="1"/>
</dbReference>
<proteinExistence type="predicted"/>
<dbReference type="SMART" id="SM00448">
    <property type="entry name" value="REC"/>
    <property type="match status" value="1"/>
</dbReference>
<protein>
    <recommendedName>
        <fullName evidence="2">histidine kinase</fullName>
        <ecNumber evidence="2">2.7.13.3</ecNumber>
    </recommendedName>
</protein>
<dbReference type="InterPro" id="IPR001789">
    <property type="entry name" value="Sig_transdc_resp-reg_receiver"/>
</dbReference>
<dbReference type="EC" id="2.7.13.3" evidence="2"/>
<keyword evidence="7" id="KW-0902">Two-component regulatory system</keyword>
<organism evidence="11 12">
    <name type="scientific">Ralstonia solanacearum K60</name>
    <dbReference type="NCBI Taxonomy" id="1091042"/>
    <lineage>
        <taxon>Bacteria</taxon>
        <taxon>Pseudomonadati</taxon>
        <taxon>Pseudomonadota</taxon>
        <taxon>Betaproteobacteria</taxon>
        <taxon>Burkholderiales</taxon>
        <taxon>Burkholderiaceae</taxon>
        <taxon>Ralstonia</taxon>
        <taxon>Ralstonia solanacearum species complex</taxon>
    </lineage>
</organism>
<evidence type="ECO:0000256" key="2">
    <source>
        <dbReference type="ARBA" id="ARBA00012438"/>
    </source>
</evidence>
<dbReference type="SUPFAM" id="SSF55874">
    <property type="entry name" value="ATPase domain of HSP90 chaperone/DNA topoisomerase II/histidine kinase"/>
    <property type="match status" value="1"/>
</dbReference>
<dbReference type="Proteomes" id="UP000216164">
    <property type="component" value="Unassembled WGS sequence"/>
</dbReference>
<evidence type="ECO:0000256" key="4">
    <source>
        <dbReference type="ARBA" id="ARBA00022741"/>
    </source>
</evidence>
<dbReference type="Gene3D" id="3.30.565.10">
    <property type="entry name" value="Histidine kinase-like ATPase, C-terminal domain"/>
    <property type="match status" value="1"/>
</dbReference>
<evidence type="ECO:0000259" key="9">
    <source>
        <dbReference type="PROSITE" id="PS50109"/>
    </source>
</evidence>
<dbReference type="GO" id="GO:0004673">
    <property type="term" value="F:protein histidine kinase activity"/>
    <property type="evidence" value="ECO:0007669"/>
    <property type="project" value="UniProtKB-EC"/>
</dbReference>
<keyword evidence="3" id="KW-0808">Transferase</keyword>
<dbReference type="SUPFAM" id="SSF52172">
    <property type="entry name" value="CheY-like"/>
    <property type="match status" value="2"/>
</dbReference>
<sequence>MAAYRAPSARRMPCIPPLTSNLGPRHRVCQRAVACKARPRTSPHARRRAKGVLALWNAIAVGHEREVCERTFPGGIHEGHNDCGAPPTSQASDGWPARAWQVRRLELFMKPATRHVEAFSRSLTKFQLLQQTLFLPAVQPPGTRPILFRSTDQRYGVGMLAVTDTGVSMSPDVVERAFDPFFSTKPEGQGSGLGLSMAYGFVKQSGGHIRLYSEVGEGTTVRVYLPRSTAAPVDIELSKTSGLRHGNETILVVEDDQKVRETVVELLRGLGYVVLKAHNAEQALAIVESGAHIDLLFTDVVMPGSLRSPEMVSRAVQILPALKVLYASGYTQNAIVHGGRLDPGVELLSKPYSRQQLALKIRQVLGNSEIEATEPEAPDKRPNAGANAAPSSGWGAGRLRVLVVEDDASLLDAVCELLTLIGISPQRSATAAQALNILQAGAADVLLTDIGQACPAE</sequence>
<evidence type="ECO:0000256" key="3">
    <source>
        <dbReference type="ARBA" id="ARBA00022679"/>
    </source>
</evidence>
<dbReference type="InterPro" id="IPR005467">
    <property type="entry name" value="His_kinase_dom"/>
</dbReference>
<feature type="modified residue" description="4-aspartylphosphate" evidence="8">
    <location>
        <position position="299"/>
    </location>
</feature>
<dbReference type="InterPro" id="IPR004358">
    <property type="entry name" value="Sig_transdc_His_kin-like_C"/>
</dbReference>
<dbReference type="Gene3D" id="3.40.50.2300">
    <property type="match status" value="2"/>
</dbReference>
<keyword evidence="5" id="KW-0418">Kinase</keyword>
<feature type="domain" description="Histidine kinase" evidence="9">
    <location>
        <begin position="160"/>
        <end position="229"/>
    </location>
</feature>
<evidence type="ECO:0000256" key="5">
    <source>
        <dbReference type="ARBA" id="ARBA00022777"/>
    </source>
</evidence>
<dbReference type="EMBL" id="NCTK01000001">
    <property type="protein sequence ID" value="OYQ14687.1"/>
    <property type="molecule type" value="Genomic_DNA"/>
</dbReference>
<gene>
    <name evidence="11" type="ORF">B7R77_16450</name>
</gene>
<dbReference type="PRINTS" id="PR00344">
    <property type="entry name" value="BCTRLSENSOR"/>
</dbReference>
<dbReference type="Pfam" id="PF02518">
    <property type="entry name" value="HATPase_c"/>
    <property type="match status" value="1"/>
</dbReference>
<dbReference type="SMART" id="SM00387">
    <property type="entry name" value="HATPase_c"/>
    <property type="match status" value="1"/>
</dbReference>
<evidence type="ECO:0000256" key="8">
    <source>
        <dbReference type="PROSITE-ProRule" id="PRU00169"/>
    </source>
</evidence>
<dbReference type="PROSITE" id="PS50110">
    <property type="entry name" value="RESPONSE_REGULATORY"/>
    <property type="match status" value="2"/>
</dbReference>
<dbReference type="InterPro" id="IPR036890">
    <property type="entry name" value="HATPase_C_sf"/>
</dbReference>
<feature type="modified residue" description="4-aspartylphosphate" evidence="8">
    <location>
        <position position="449"/>
    </location>
</feature>
<reference evidence="11 12" key="1">
    <citation type="submission" date="2017-04" db="EMBL/GenBank/DDBJ databases">
        <title>Genome Announcement: Closed genomes of Ralstonia solanacearum strains K60, UW551, and UW700.</title>
        <authorList>
            <person name="Hayes M."/>
            <person name="Macintyre A.M."/>
            <person name="Allen C."/>
        </authorList>
    </citation>
    <scope>NUCLEOTIDE SEQUENCE [LARGE SCALE GENOMIC DNA]</scope>
    <source>
        <strain evidence="11 12">UW25</strain>
    </source>
</reference>
<comment type="caution">
    <text evidence="11">The sequence shown here is derived from an EMBL/GenBank/DDBJ whole genome shotgun (WGS) entry which is preliminary data.</text>
</comment>
<dbReference type="PANTHER" id="PTHR43065:SF46">
    <property type="entry name" value="C4-DICARBOXYLATE TRANSPORT SENSOR PROTEIN DCTB"/>
    <property type="match status" value="1"/>
</dbReference>
<evidence type="ECO:0000313" key="12">
    <source>
        <dbReference type="Proteomes" id="UP000216164"/>
    </source>
</evidence>
<evidence type="ECO:0000313" key="11">
    <source>
        <dbReference type="EMBL" id="OYQ14687.1"/>
    </source>
</evidence>